<evidence type="ECO:0000313" key="12">
    <source>
        <dbReference type="EMBL" id="MQS03273.1"/>
    </source>
</evidence>
<evidence type="ECO:0000256" key="8">
    <source>
        <dbReference type="ARBA" id="ARBA00023136"/>
    </source>
</evidence>
<keyword evidence="8 9" id="KW-0472">Membrane</keyword>
<dbReference type="EMBL" id="JABJXA010000052">
    <property type="protein sequence ID" value="MBB1259422.1"/>
    <property type="molecule type" value="Genomic_DNA"/>
</dbReference>
<feature type="transmembrane region" description="Helical" evidence="9">
    <location>
        <begin position="334"/>
        <end position="351"/>
    </location>
</feature>
<organism evidence="12 13">
    <name type="scientific">Streptomyces alkaliterrae</name>
    <dbReference type="NCBI Taxonomy" id="2213162"/>
    <lineage>
        <taxon>Bacteria</taxon>
        <taxon>Bacillati</taxon>
        <taxon>Actinomycetota</taxon>
        <taxon>Actinomycetes</taxon>
        <taxon>Kitasatosporales</taxon>
        <taxon>Streptomycetaceae</taxon>
        <taxon>Streptomyces</taxon>
    </lineage>
</organism>
<dbReference type="InterPro" id="IPR038770">
    <property type="entry name" value="Na+/solute_symporter_sf"/>
</dbReference>
<evidence type="ECO:0000259" key="10">
    <source>
        <dbReference type="Pfam" id="PF00999"/>
    </source>
</evidence>
<dbReference type="AlphaFoldDB" id="A0A5P0YSG6"/>
<evidence type="ECO:0000256" key="7">
    <source>
        <dbReference type="ARBA" id="ARBA00023065"/>
    </source>
</evidence>
<keyword evidence="13" id="KW-1185">Reference proteome</keyword>
<dbReference type="OrthoDB" id="9793589at2"/>
<accession>A0A5P0YSG6</accession>
<dbReference type="EMBL" id="VJYK02000154">
    <property type="protein sequence ID" value="MQS03273.1"/>
    <property type="molecule type" value="Genomic_DNA"/>
</dbReference>
<keyword evidence="5 9" id="KW-0812">Transmembrane</keyword>
<feature type="transmembrane region" description="Helical" evidence="9">
    <location>
        <begin position="146"/>
        <end position="169"/>
    </location>
</feature>
<gene>
    <name evidence="12" type="ORF">FNX44_015610</name>
    <name evidence="11" type="ORF">H3147_11315</name>
</gene>
<reference evidence="11" key="3">
    <citation type="journal article" name="Syst. Appl. Microbiol.">
        <title>Streptomyces alkaliterrae sp. nov., isolated from an alkaline soil, and emended descriptions of Streptomyces alkaliphilus, Streptomyces calidiresistens and Streptomyces durbertensis.</title>
        <authorList>
            <person name="Swiecimska M."/>
            <person name="Golinska P."/>
            <person name="Nouioui I."/>
            <person name="Wypij M."/>
            <person name="Rai M."/>
            <person name="Sangal V."/>
            <person name="Goodfellow M."/>
        </authorList>
    </citation>
    <scope>NUCLEOTIDE SEQUENCE</scope>
    <source>
        <strain evidence="11">OF8</strain>
    </source>
</reference>
<dbReference type="Proteomes" id="UP000517765">
    <property type="component" value="Unassembled WGS sequence"/>
</dbReference>
<protein>
    <submittedName>
        <fullName evidence="12">Cation:proton antiporter</fullName>
    </submittedName>
</protein>
<comment type="similarity">
    <text evidence="2">Belongs to the monovalent cation:proton antiporter 2 (CPA2) transporter (TC 2.A.37) family.</text>
</comment>
<evidence type="ECO:0000256" key="5">
    <source>
        <dbReference type="ARBA" id="ARBA00022692"/>
    </source>
</evidence>
<dbReference type="Gene3D" id="1.20.1530.20">
    <property type="match status" value="1"/>
</dbReference>
<feature type="transmembrane region" description="Helical" evidence="9">
    <location>
        <begin position="57"/>
        <end position="78"/>
    </location>
</feature>
<feature type="transmembrane region" description="Helical" evidence="9">
    <location>
        <begin position="215"/>
        <end position="234"/>
    </location>
</feature>
<feature type="transmembrane region" description="Helical" evidence="9">
    <location>
        <begin position="32"/>
        <end position="51"/>
    </location>
</feature>
<evidence type="ECO:0000313" key="14">
    <source>
        <dbReference type="Proteomes" id="UP000517765"/>
    </source>
</evidence>
<dbReference type="PANTHER" id="PTHR43562:SF1">
    <property type="entry name" value="NA(+)_H(+) ANTIPORTER YJBQ-RELATED"/>
    <property type="match status" value="1"/>
</dbReference>
<sequence>MSDAGALVLIMTLAVLAPALTYLAGRWLAVPVVVVEILLGVVVGPDVLGWLRPDDLIEVLSQLGLCTLIFLAGYEIDFAAVSGAVLRRSVSAWLVSLALGLGAAVLVATGGTDAALYVGVALTSTALGTVLPVLRDAGGLRGRLGSAVLTYGAVGEFGPIIAVALLLSGRAPGRAALVLTAFALLTAGAVYLATRPKPPWFAAAVARTLDTSAHFPVRCVVLLLAAMLAISRAFGLDVLLGAFAAGVLTRLVLRDAAAADRKATMSKIEGFGFGFLVPLFFISTGVGFDLDALLGGGRPLLLLGVFLVSFLLVRGLPVVLLAPPGMPLRERAGLALYCSTALPLVVAITSLGVSGGRLETAEAAALVGAGMLSVLVFPLLATRCVPAEADAAPGGRRVSSGEW</sequence>
<proteinExistence type="inferred from homology"/>
<feature type="transmembrane region" description="Helical" evidence="9">
    <location>
        <begin position="175"/>
        <end position="194"/>
    </location>
</feature>
<reference evidence="14" key="2">
    <citation type="submission" date="2020-05" db="EMBL/GenBank/DDBJ databases">
        <title>Classification of alakaliphilic streptomycetes isolated from an alkaline soil next to Lonar Crater, India and a proposal for the recognition of Streptomyces alkaliterrae sp. nov.</title>
        <authorList>
            <person name="Golinska P."/>
        </authorList>
    </citation>
    <scope>NUCLEOTIDE SEQUENCE [LARGE SCALE GENOMIC DNA]</scope>
    <source>
        <strain evidence="14">OF8</strain>
    </source>
</reference>
<dbReference type="GO" id="GO:0016020">
    <property type="term" value="C:membrane"/>
    <property type="evidence" value="ECO:0007669"/>
    <property type="project" value="UniProtKB-SubCell"/>
</dbReference>
<keyword evidence="4" id="KW-0050">Antiport</keyword>
<dbReference type="InterPro" id="IPR006153">
    <property type="entry name" value="Cation/H_exchanger_TM"/>
</dbReference>
<evidence type="ECO:0000256" key="3">
    <source>
        <dbReference type="ARBA" id="ARBA00022448"/>
    </source>
</evidence>
<comment type="caution">
    <text evidence="12">The sequence shown here is derived from an EMBL/GenBank/DDBJ whole genome shotgun (WGS) entry which is preliminary data.</text>
</comment>
<feature type="transmembrane region" description="Helical" evidence="9">
    <location>
        <begin position="300"/>
        <end position="322"/>
    </location>
</feature>
<feature type="transmembrane region" description="Helical" evidence="9">
    <location>
        <begin position="90"/>
        <end position="108"/>
    </location>
</feature>
<dbReference type="Pfam" id="PF00999">
    <property type="entry name" value="Na_H_Exchanger"/>
    <property type="match status" value="1"/>
</dbReference>
<evidence type="ECO:0000256" key="6">
    <source>
        <dbReference type="ARBA" id="ARBA00022989"/>
    </source>
</evidence>
<evidence type="ECO:0000256" key="1">
    <source>
        <dbReference type="ARBA" id="ARBA00004141"/>
    </source>
</evidence>
<keyword evidence="7" id="KW-0406">Ion transport</keyword>
<reference evidence="12 13" key="1">
    <citation type="submission" date="2019-10" db="EMBL/GenBank/DDBJ databases">
        <title>Streptomyces sp. nov., a novel actinobacterium isolated from alkaline environment.</title>
        <authorList>
            <person name="Golinska P."/>
        </authorList>
    </citation>
    <scope>NUCLEOTIDE SEQUENCE [LARGE SCALE GENOMIC DNA]</scope>
    <source>
        <strain evidence="12 13">OF1</strain>
    </source>
</reference>
<name>A0A5P0YSG6_9ACTN</name>
<evidence type="ECO:0000256" key="2">
    <source>
        <dbReference type="ARBA" id="ARBA00005551"/>
    </source>
</evidence>
<feature type="transmembrane region" description="Helical" evidence="9">
    <location>
        <begin position="363"/>
        <end position="381"/>
    </location>
</feature>
<dbReference type="RefSeq" id="WP_143648851.1">
    <property type="nucleotide sequence ID" value="NZ_JABJXA010000052.1"/>
</dbReference>
<evidence type="ECO:0000256" key="4">
    <source>
        <dbReference type="ARBA" id="ARBA00022449"/>
    </source>
</evidence>
<evidence type="ECO:0000256" key="9">
    <source>
        <dbReference type="SAM" id="Phobius"/>
    </source>
</evidence>
<feature type="transmembrane region" description="Helical" evidence="9">
    <location>
        <begin position="270"/>
        <end position="288"/>
    </location>
</feature>
<evidence type="ECO:0000313" key="13">
    <source>
        <dbReference type="Proteomes" id="UP000320857"/>
    </source>
</evidence>
<dbReference type="PANTHER" id="PTHR43562">
    <property type="entry name" value="NAPA-TYPE SODIUM/HYDROGEN ANTIPORTER"/>
    <property type="match status" value="1"/>
</dbReference>
<feature type="domain" description="Cation/H+ exchanger transmembrane" evidence="10">
    <location>
        <begin position="15"/>
        <end position="380"/>
    </location>
</feature>
<evidence type="ECO:0000313" key="11">
    <source>
        <dbReference type="EMBL" id="MBB1259422.1"/>
    </source>
</evidence>
<dbReference type="Proteomes" id="UP000320857">
    <property type="component" value="Unassembled WGS sequence"/>
</dbReference>
<dbReference type="GO" id="GO:0015297">
    <property type="term" value="F:antiporter activity"/>
    <property type="evidence" value="ECO:0007669"/>
    <property type="project" value="UniProtKB-KW"/>
</dbReference>
<dbReference type="GO" id="GO:1902600">
    <property type="term" value="P:proton transmembrane transport"/>
    <property type="evidence" value="ECO:0007669"/>
    <property type="project" value="InterPro"/>
</dbReference>
<comment type="subcellular location">
    <subcellularLocation>
        <location evidence="1">Membrane</location>
        <topology evidence="1">Multi-pass membrane protein</topology>
    </subcellularLocation>
</comment>
<keyword evidence="6 9" id="KW-1133">Transmembrane helix</keyword>
<keyword evidence="3" id="KW-0813">Transport</keyword>
<feature type="transmembrane region" description="Helical" evidence="9">
    <location>
        <begin position="6"/>
        <end position="25"/>
    </location>
</feature>